<reference evidence="3" key="1">
    <citation type="submission" date="2017-06" db="EMBL/GenBank/DDBJ databases">
        <title>Whole genome sequence of Laribacter hongkongensis LHGZ1.</title>
        <authorList>
            <person name="Chen D."/>
            <person name="Wu H."/>
            <person name="Chen J."/>
        </authorList>
    </citation>
    <scope>NUCLEOTIDE SEQUENCE [LARGE SCALE GENOMIC DNA]</scope>
    <source>
        <strain evidence="3">LHGZ1</strain>
    </source>
</reference>
<sequence length="350" mass="36981">MNYSISVLFRLIPLAMGAICLGLGLYVLDGPPDANHFVAGHVLVSLAAICFALFTTAATIIRQLTKTYNTFWLVMLPLLGYIVGLLTIVWGLDIIARGDLPPYVVAGHVVFGVGLITLCVTTVAASSSRFTLIPLNSGRPDGEPGAPGAYPASVGWLLIAVPVACSLTGYVWALGLLARGADDPGFYVAGHVLFGLSTICTCLIALVATVVRQVRNQYRKSERGFWIWLVIVLGLADIIFGIAVLVDSPASFHVAPGLILIGIGMICFSILSKVLLLGLVWRARFALANRVPILPVMTALACLFLAAFVFEAGDLSAAYFIPARVLVGLGAVCFTLFSIVSILEAGTSGD</sequence>
<dbReference type="EMBL" id="CP022115">
    <property type="protein sequence ID" value="ASJ24814.1"/>
    <property type="molecule type" value="Genomic_DNA"/>
</dbReference>
<evidence type="ECO:0000313" key="3">
    <source>
        <dbReference type="Proteomes" id="UP000197424"/>
    </source>
</evidence>
<keyword evidence="1" id="KW-1133">Transmembrane helix</keyword>
<organism evidence="2 3">
    <name type="scientific">Laribacter hongkongensis</name>
    <dbReference type="NCBI Taxonomy" id="168471"/>
    <lineage>
        <taxon>Bacteria</taxon>
        <taxon>Pseudomonadati</taxon>
        <taxon>Pseudomonadota</taxon>
        <taxon>Betaproteobacteria</taxon>
        <taxon>Neisseriales</taxon>
        <taxon>Aquaspirillaceae</taxon>
        <taxon>Laribacter</taxon>
    </lineage>
</organism>
<feature type="transmembrane region" description="Helical" evidence="1">
    <location>
        <begin position="40"/>
        <end position="61"/>
    </location>
</feature>
<gene>
    <name evidence="2" type="ORF">LHGZ1_1983</name>
</gene>
<keyword evidence="1" id="KW-0472">Membrane</keyword>
<feature type="transmembrane region" description="Helical" evidence="1">
    <location>
        <begin position="148"/>
        <end position="173"/>
    </location>
</feature>
<feature type="transmembrane region" description="Helical" evidence="1">
    <location>
        <begin position="293"/>
        <end position="313"/>
    </location>
</feature>
<dbReference type="OrthoDB" id="1934357at2"/>
<accession>A0A248LK30</accession>
<feature type="transmembrane region" description="Helical" evidence="1">
    <location>
        <begin position="104"/>
        <end position="127"/>
    </location>
</feature>
<dbReference type="RefSeq" id="WP_088860944.1">
    <property type="nucleotide sequence ID" value="NZ_CP022115.1"/>
</dbReference>
<name>A0A248LK30_9NEIS</name>
<proteinExistence type="predicted"/>
<feature type="transmembrane region" description="Helical" evidence="1">
    <location>
        <begin position="258"/>
        <end position="281"/>
    </location>
</feature>
<feature type="transmembrane region" description="Helical" evidence="1">
    <location>
        <begin position="185"/>
        <end position="211"/>
    </location>
</feature>
<dbReference type="InterPro" id="IPR021240">
    <property type="entry name" value="DUF2776"/>
</dbReference>
<keyword evidence="1" id="KW-0812">Transmembrane</keyword>
<dbReference type="AlphaFoldDB" id="A0A248LK30"/>
<feature type="transmembrane region" description="Helical" evidence="1">
    <location>
        <begin position="223"/>
        <end position="246"/>
    </location>
</feature>
<evidence type="ECO:0000313" key="2">
    <source>
        <dbReference type="EMBL" id="ASJ24814.1"/>
    </source>
</evidence>
<feature type="transmembrane region" description="Helical" evidence="1">
    <location>
        <begin position="319"/>
        <end position="343"/>
    </location>
</feature>
<protein>
    <submittedName>
        <fullName evidence="2">Membrane protein</fullName>
    </submittedName>
</protein>
<dbReference type="Proteomes" id="UP000197424">
    <property type="component" value="Chromosome"/>
</dbReference>
<dbReference type="Pfam" id="PF10951">
    <property type="entry name" value="DUF2776"/>
    <property type="match status" value="1"/>
</dbReference>
<feature type="transmembrane region" description="Helical" evidence="1">
    <location>
        <begin position="73"/>
        <end position="92"/>
    </location>
</feature>
<evidence type="ECO:0000256" key="1">
    <source>
        <dbReference type="SAM" id="Phobius"/>
    </source>
</evidence>
<feature type="transmembrane region" description="Helical" evidence="1">
    <location>
        <begin position="7"/>
        <end position="28"/>
    </location>
</feature>